<evidence type="ECO:0000256" key="2">
    <source>
        <dbReference type="ARBA" id="ARBA00008566"/>
    </source>
</evidence>
<keyword evidence="5 8" id="KW-0812">Transmembrane</keyword>
<dbReference type="Gene3D" id="1.50.10.150">
    <property type="entry name" value="Voltage-dependent anion channel"/>
    <property type="match status" value="1"/>
</dbReference>
<keyword evidence="4" id="KW-1003">Cell membrane</keyword>
<evidence type="ECO:0000256" key="1">
    <source>
        <dbReference type="ARBA" id="ARBA00004651"/>
    </source>
</evidence>
<dbReference type="RefSeq" id="WP_182373861.1">
    <property type="nucleotide sequence ID" value="NZ_CP059694.1"/>
</dbReference>
<dbReference type="EMBL" id="JAFFGU010000003">
    <property type="protein sequence ID" value="MBM7277926.1"/>
    <property type="molecule type" value="Genomic_DNA"/>
</dbReference>
<dbReference type="GO" id="GO:0005886">
    <property type="term" value="C:plasma membrane"/>
    <property type="evidence" value="ECO:0007669"/>
    <property type="project" value="UniProtKB-SubCell"/>
</dbReference>
<gene>
    <name evidence="9" type="ORF">JTZ10_09165</name>
</gene>
<evidence type="ECO:0000256" key="7">
    <source>
        <dbReference type="ARBA" id="ARBA00023136"/>
    </source>
</evidence>
<keyword evidence="6 8" id="KW-1133">Transmembrane helix</keyword>
<evidence type="ECO:0000256" key="3">
    <source>
        <dbReference type="ARBA" id="ARBA00022448"/>
    </source>
</evidence>
<keyword evidence="7 8" id="KW-0472">Membrane</keyword>
<comment type="similarity">
    <text evidence="2">Belongs to the tellurite-resistance/dicarboxylate transporter (TDT) family.</text>
</comment>
<dbReference type="CDD" id="cd09320">
    <property type="entry name" value="TDT_like_2"/>
    <property type="match status" value="1"/>
</dbReference>
<dbReference type="Pfam" id="PF03595">
    <property type="entry name" value="SLAC1"/>
    <property type="match status" value="1"/>
</dbReference>
<dbReference type="GO" id="GO:0055085">
    <property type="term" value="P:transmembrane transport"/>
    <property type="evidence" value="ECO:0007669"/>
    <property type="project" value="InterPro"/>
</dbReference>
<feature type="transmembrane region" description="Helical" evidence="8">
    <location>
        <begin position="76"/>
        <end position="100"/>
    </location>
</feature>
<keyword evidence="3" id="KW-0813">Transport</keyword>
<dbReference type="InterPro" id="IPR038665">
    <property type="entry name" value="Voltage-dep_anion_channel_sf"/>
</dbReference>
<organism evidence="9 10">
    <name type="scientific">Gordonia rubripertincta</name>
    <name type="common">Rhodococcus corallinus</name>
    <dbReference type="NCBI Taxonomy" id="36822"/>
    <lineage>
        <taxon>Bacteria</taxon>
        <taxon>Bacillati</taxon>
        <taxon>Actinomycetota</taxon>
        <taxon>Actinomycetes</taxon>
        <taxon>Mycobacteriales</taxon>
        <taxon>Gordoniaceae</taxon>
        <taxon>Gordonia</taxon>
    </lineage>
</organism>
<sequence length="398" mass="41439">MTCQRFGIYRRRGIRAIVMGMTTTTARATPTGSLRGNGVGVRSRVTYFPPNWFATVMGTGIIAIAAHGLPWQPAGLSVVAVGFWLLACLVFGAVVVTTIGHWMADPAVARGHHDHRVVAHFYGAVPMAIMTVGTSTVVVGVGVVGRDVALGVDVACWIIGTLGGVVTALVVPYRHLIVGRAHVGEAFGGWLMPVVPPMVSASAAAILAGQLGAGWARNLVLGVGYAMFGLAVVAATPILVALVRRFRTGDHGAATIMPTWWIVLGPLGQSVTASCVLAQAAPHVVPAPVAGVIHEFSLVYGLVVWVIATIWIGVAAQLTVRTARLGMPFAMTWWSFTFPVGTYVTGSSALALTLGWPVFEIAAVAGFAVLALAWGVVAARTTRGVVSGELLELPDPAC</sequence>
<evidence type="ECO:0000313" key="10">
    <source>
        <dbReference type="Proteomes" id="UP001195196"/>
    </source>
</evidence>
<dbReference type="AlphaFoldDB" id="A0AAW4G374"/>
<comment type="caution">
    <text evidence="9">The sequence shown here is derived from an EMBL/GenBank/DDBJ whole genome shotgun (WGS) entry which is preliminary data.</text>
</comment>
<feature type="transmembrane region" description="Helical" evidence="8">
    <location>
        <begin position="358"/>
        <end position="377"/>
    </location>
</feature>
<accession>A0AAW4G374</accession>
<feature type="transmembrane region" description="Helical" evidence="8">
    <location>
        <begin position="52"/>
        <end position="70"/>
    </location>
</feature>
<proteinExistence type="inferred from homology"/>
<evidence type="ECO:0000256" key="5">
    <source>
        <dbReference type="ARBA" id="ARBA00022692"/>
    </source>
</evidence>
<evidence type="ECO:0000256" key="4">
    <source>
        <dbReference type="ARBA" id="ARBA00022475"/>
    </source>
</evidence>
<dbReference type="InterPro" id="IPR004695">
    <property type="entry name" value="SLAC1/Mae1/Ssu1/TehA"/>
</dbReference>
<feature type="transmembrane region" description="Helical" evidence="8">
    <location>
        <begin position="255"/>
        <end position="279"/>
    </location>
</feature>
<feature type="transmembrane region" description="Helical" evidence="8">
    <location>
        <begin position="121"/>
        <end position="144"/>
    </location>
</feature>
<evidence type="ECO:0000313" key="9">
    <source>
        <dbReference type="EMBL" id="MBM7277926.1"/>
    </source>
</evidence>
<feature type="transmembrane region" description="Helical" evidence="8">
    <location>
        <begin position="299"/>
        <end position="320"/>
    </location>
</feature>
<evidence type="ECO:0000256" key="8">
    <source>
        <dbReference type="SAM" id="Phobius"/>
    </source>
</evidence>
<protein>
    <submittedName>
        <fullName evidence="9">TDT family transporter</fullName>
    </submittedName>
</protein>
<name>A0AAW4G374_GORRU</name>
<dbReference type="Proteomes" id="UP001195196">
    <property type="component" value="Unassembled WGS sequence"/>
</dbReference>
<comment type="subcellular location">
    <subcellularLocation>
        <location evidence="1">Cell membrane</location>
        <topology evidence="1">Multi-pass membrane protein</topology>
    </subcellularLocation>
</comment>
<dbReference type="PANTHER" id="PTHR31686">
    <property type="match status" value="1"/>
</dbReference>
<feature type="transmembrane region" description="Helical" evidence="8">
    <location>
        <begin position="194"/>
        <end position="213"/>
    </location>
</feature>
<feature type="transmembrane region" description="Helical" evidence="8">
    <location>
        <begin position="219"/>
        <end position="243"/>
    </location>
</feature>
<reference evidence="9" key="1">
    <citation type="submission" date="2021-02" db="EMBL/GenBank/DDBJ databases">
        <title>Taxonomy, biology and ecology of Rhodococcus bacteria occurring in California pistachio and other woody hosts as revealed by genome sequence analyses.</title>
        <authorList>
            <person name="Riely B."/>
            <person name="Gai Y."/>
        </authorList>
    </citation>
    <scope>NUCLEOTIDE SEQUENCE</scope>
    <source>
        <strain evidence="9">BP-295</strain>
    </source>
</reference>
<feature type="transmembrane region" description="Helical" evidence="8">
    <location>
        <begin position="332"/>
        <end position="352"/>
    </location>
</feature>
<dbReference type="PANTHER" id="PTHR31686:SF1">
    <property type="entry name" value="SULFITE EFFLUX PUMP SSU1"/>
    <property type="match status" value="1"/>
</dbReference>
<feature type="transmembrane region" description="Helical" evidence="8">
    <location>
        <begin position="150"/>
        <end position="173"/>
    </location>
</feature>
<dbReference type="InterPro" id="IPR051629">
    <property type="entry name" value="Sulfite_efflux_TDT"/>
</dbReference>
<evidence type="ECO:0000256" key="6">
    <source>
        <dbReference type="ARBA" id="ARBA00022989"/>
    </source>
</evidence>